<name>B8AHM9_ORYSI</name>
<accession>B8AHM9</accession>
<gene>
    <name evidence="1" type="ORF">OsI_08716</name>
</gene>
<reference evidence="1 2" key="1">
    <citation type="journal article" date="2005" name="PLoS Biol.">
        <title>The genomes of Oryza sativa: a history of duplications.</title>
        <authorList>
            <person name="Yu J."/>
            <person name="Wang J."/>
            <person name="Lin W."/>
            <person name="Li S."/>
            <person name="Li H."/>
            <person name="Zhou J."/>
            <person name="Ni P."/>
            <person name="Dong W."/>
            <person name="Hu S."/>
            <person name="Zeng C."/>
            <person name="Zhang J."/>
            <person name="Zhang Y."/>
            <person name="Li R."/>
            <person name="Xu Z."/>
            <person name="Li S."/>
            <person name="Li X."/>
            <person name="Zheng H."/>
            <person name="Cong L."/>
            <person name="Lin L."/>
            <person name="Yin J."/>
            <person name="Geng J."/>
            <person name="Li G."/>
            <person name="Shi J."/>
            <person name="Liu J."/>
            <person name="Lv H."/>
            <person name="Li J."/>
            <person name="Wang J."/>
            <person name="Deng Y."/>
            <person name="Ran L."/>
            <person name="Shi X."/>
            <person name="Wang X."/>
            <person name="Wu Q."/>
            <person name="Li C."/>
            <person name="Ren X."/>
            <person name="Wang J."/>
            <person name="Wang X."/>
            <person name="Li D."/>
            <person name="Liu D."/>
            <person name="Zhang X."/>
            <person name="Ji Z."/>
            <person name="Zhao W."/>
            <person name="Sun Y."/>
            <person name="Zhang Z."/>
            <person name="Bao J."/>
            <person name="Han Y."/>
            <person name="Dong L."/>
            <person name="Ji J."/>
            <person name="Chen P."/>
            <person name="Wu S."/>
            <person name="Liu J."/>
            <person name="Xiao Y."/>
            <person name="Bu D."/>
            <person name="Tan J."/>
            <person name="Yang L."/>
            <person name="Ye C."/>
            <person name="Zhang J."/>
            <person name="Xu J."/>
            <person name="Zhou Y."/>
            <person name="Yu Y."/>
            <person name="Zhang B."/>
            <person name="Zhuang S."/>
            <person name="Wei H."/>
            <person name="Liu B."/>
            <person name="Lei M."/>
            <person name="Yu H."/>
            <person name="Li Y."/>
            <person name="Xu H."/>
            <person name="Wei S."/>
            <person name="He X."/>
            <person name="Fang L."/>
            <person name="Zhang Z."/>
            <person name="Zhang Y."/>
            <person name="Huang X."/>
            <person name="Su Z."/>
            <person name="Tong W."/>
            <person name="Li J."/>
            <person name="Tong Z."/>
            <person name="Li S."/>
            <person name="Ye J."/>
            <person name="Wang L."/>
            <person name="Fang L."/>
            <person name="Lei T."/>
            <person name="Chen C."/>
            <person name="Chen H."/>
            <person name="Xu Z."/>
            <person name="Li H."/>
            <person name="Huang H."/>
            <person name="Zhang F."/>
            <person name="Xu H."/>
            <person name="Li N."/>
            <person name="Zhao C."/>
            <person name="Li S."/>
            <person name="Dong L."/>
            <person name="Huang Y."/>
            <person name="Li L."/>
            <person name="Xi Y."/>
            <person name="Qi Q."/>
            <person name="Li W."/>
            <person name="Zhang B."/>
            <person name="Hu W."/>
            <person name="Zhang Y."/>
            <person name="Tian X."/>
            <person name="Jiao Y."/>
            <person name="Liang X."/>
            <person name="Jin J."/>
            <person name="Gao L."/>
            <person name="Zheng W."/>
            <person name="Hao B."/>
            <person name="Liu S."/>
            <person name="Wang W."/>
            <person name="Yuan L."/>
            <person name="Cao M."/>
            <person name="McDermott J."/>
            <person name="Samudrala R."/>
            <person name="Wang J."/>
            <person name="Wong G.K."/>
            <person name="Yang H."/>
        </authorList>
    </citation>
    <scope>NUCLEOTIDE SEQUENCE [LARGE SCALE GENOMIC DNA]</scope>
    <source>
        <strain evidence="2">cv. 93-11</strain>
    </source>
</reference>
<keyword evidence="2" id="KW-1185">Reference proteome</keyword>
<protein>
    <submittedName>
        <fullName evidence="1">Uncharacterized protein</fullName>
    </submittedName>
</protein>
<dbReference type="EMBL" id="CM000127">
    <property type="protein sequence ID" value="EEC73900.1"/>
    <property type="molecule type" value="Genomic_DNA"/>
</dbReference>
<dbReference type="Proteomes" id="UP000007015">
    <property type="component" value="Chromosome 2"/>
</dbReference>
<proteinExistence type="predicted"/>
<evidence type="ECO:0000313" key="1">
    <source>
        <dbReference type="EMBL" id="EEC73900.1"/>
    </source>
</evidence>
<dbReference type="Gramene" id="BGIOSGA008936-TA">
    <property type="protein sequence ID" value="BGIOSGA008936-PA"/>
    <property type="gene ID" value="BGIOSGA008936"/>
</dbReference>
<organism evidence="1 2">
    <name type="scientific">Oryza sativa subsp. indica</name>
    <name type="common">Rice</name>
    <dbReference type="NCBI Taxonomy" id="39946"/>
    <lineage>
        <taxon>Eukaryota</taxon>
        <taxon>Viridiplantae</taxon>
        <taxon>Streptophyta</taxon>
        <taxon>Embryophyta</taxon>
        <taxon>Tracheophyta</taxon>
        <taxon>Spermatophyta</taxon>
        <taxon>Magnoliopsida</taxon>
        <taxon>Liliopsida</taxon>
        <taxon>Poales</taxon>
        <taxon>Poaceae</taxon>
        <taxon>BOP clade</taxon>
        <taxon>Oryzoideae</taxon>
        <taxon>Oryzeae</taxon>
        <taxon>Oryzinae</taxon>
        <taxon>Oryza</taxon>
        <taxon>Oryza sativa</taxon>
    </lineage>
</organism>
<dbReference type="AlphaFoldDB" id="B8AHM9"/>
<sequence length="152" mass="16796">MHGRLWRVAAEAKVVVMVPDLVLLYPISAAMQRLSAVTLHRRRAIANVWRKVETTTGMGGSRQRLLGVGLPKEDWLSTRRMAGGGWPTRRMQSMAQRLVVELPRGSCRGTEEHGRRREASKARGECAAEAVRPTRRLERCGGEPVGVGACQA</sequence>
<evidence type="ECO:0000313" key="2">
    <source>
        <dbReference type="Proteomes" id="UP000007015"/>
    </source>
</evidence>
<dbReference type="HOGENOM" id="CLU_1725308_0_0_1"/>